<dbReference type="Proteomes" id="UP001049176">
    <property type="component" value="Chromosome 1"/>
</dbReference>
<dbReference type="EMBL" id="CM032181">
    <property type="protein sequence ID" value="KAG7099964.1"/>
    <property type="molecule type" value="Genomic_DNA"/>
</dbReference>
<comment type="caution">
    <text evidence="3">The sequence shown here is derived from an EMBL/GenBank/DDBJ whole genome shotgun (WGS) entry which is preliminary data.</text>
</comment>
<reference evidence="3" key="1">
    <citation type="journal article" date="2021" name="Genome Biol. Evol.">
        <title>The assembled and annotated genome of the fairy-ring fungus Marasmius oreades.</title>
        <authorList>
            <person name="Hiltunen M."/>
            <person name="Ament-Velasquez S.L."/>
            <person name="Johannesson H."/>
        </authorList>
    </citation>
    <scope>NUCLEOTIDE SEQUENCE</scope>
    <source>
        <strain evidence="3">03SP1</strain>
    </source>
</reference>
<evidence type="ECO:0000256" key="1">
    <source>
        <dbReference type="SAM" id="MobiDB-lite"/>
    </source>
</evidence>
<dbReference type="RefSeq" id="XP_043016434.1">
    <property type="nucleotide sequence ID" value="XM_043147720.1"/>
</dbReference>
<keyword evidence="4" id="KW-1185">Reference proteome</keyword>
<feature type="region of interest" description="Disordered" evidence="1">
    <location>
        <begin position="258"/>
        <end position="296"/>
    </location>
</feature>
<dbReference type="OrthoDB" id="10553798at2759"/>
<feature type="region of interest" description="Disordered" evidence="1">
    <location>
        <begin position="21"/>
        <end position="65"/>
    </location>
</feature>
<protein>
    <submittedName>
        <fullName evidence="3">Uncharacterized protein</fullName>
    </submittedName>
</protein>
<dbReference type="AlphaFoldDB" id="A0A9P7V495"/>
<feature type="compositionally biased region" description="Basic and acidic residues" evidence="1">
    <location>
        <begin position="56"/>
        <end position="65"/>
    </location>
</feature>
<feature type="region of interest" description="Disordered" evidence="1">
    <location>
        <begin position="139"/>
        <end position="217"/>
    </location>
</feature>
<accession>A0A9P7V495</accession>
<feature type="compositionally biased region" description="Polar residues" evidence="1">
    <location>
        <begin position="139"/>
        <end position="152"/>
    </location>
</feature>
<feature type="signal peptide" evidence="2">
    <location>
        <begin position="1"/>
        <end position="24"/>
    </location>
</feature>
<dbReference type="GeneID" id="66070833"/>
<feature type="compositionally biased region" description="Low complexity" evidence="1">
    <location>
        <begin position="153"/>
        <end position="173"/>
    </location>
</feature>
<feature type="chain" id="PRO_5040157736" evidence="2">
    <location>
        <begin position="25"/>
        <end position="296"/>
    </location>
</feature>
<name>A0A9P7V495_9AGAR</name>
<proteinExistence type="predicted"/>
<evidence type="ECO:0000313" key="3">
    <source>
        <dbReference type="EMBL" id="KAG7099964.1"/>
    </source>
</evidence>
<dbReference type="KEGG" id="more:E1B28_001757"/>
<evidence type="ECO:0000256" key="2">
    <source>
        <dbReference type="SAM" id="SignalP"/>
    </source>
</evidence>
<gene>
    <name evidence="3" type="ORF">E1B28_001757</name>
</gene>
<feature type="compositionally biased region" description="Polar residues" evidence="1">
    <location>
        <begin position="259"/>
        <end position="268"/>
    </location>
</feature>
<keyword evidence="2" id="KW-0732">Signal</keyword>
<sequence length="296" mass="30170">MKLPSSSSLIFATLAISSSSSSLAAPTGDGQPSSGIPASTSFKPLRRDSVSMPQRITRDVEDGELEPREASPACVIFPLADGILNRVGGIVAGIPLIGTLGEPVLKLGEAVIPLASHLLKCPEEFKSPMNSASVQTFDTSQSGAANGDSSSRPSDGTPPNSPTTSSGSASASTLARRDLQPADSARLPVQPPVKPPVGADPTLELPGHLPVPIDSSFPPVQPPVKPLVGSAPILELPGHPPVPIDPPLPALVNLPVRSISGTSQSDPPVSQRLPGTPKQFAGKARSAGPAPTKPLD</sequence>
<feature type="compositionally biased region" description="Polar residues" evidence="1">
    <location>
        <begin position="30"/>
        <end position="42"/>
    </location>
</feature>
<organism evidence="3 4">
    <name type="scientific">Marasmius oreades</name>
    <name type="common">fairy-ring Marasmius</name>
    <dbReference type="NCBI Taxonomy" id="181124"/>
    <lineage>
        <taxon>Eukaryota</taxon>
        <taxon>Fungi</taxon>
        <taxon>Dikarya</taxon>
        <taxon>Basidiomycota</taxon>
        <taxon>Agaricomycotina</taxon>
        <taxon>Agaricomycetes</taxon>
        <taxon>Agaricomycetidae</taxon>
        <taxon>Agaricales</taxon>
        <taxon>Marasmiineae</taxon>
        <taxon>Marasmiaceae</taxon>
        <taxon>Marasmius</taxon>
    </lineage>
</organism>
<evidence type="ECO:0000313" key="4">
    <source>
        <dbReference type="Proteomes" id="UP001049176"/>
    </source>
</evidence>